<keyword evidence="1" id="KW-0805">Transcription regulation</keyword>
<dbReference type="OrthoDB" id="9791752at2"/>
<evidence type="ECO:0008006" key="9">
    <source>
        <dbReference type="Google" id="ProtNLM"/>
    </source>
</evidence>
<dbReference type="Pfam" id="PF01614">
    <property type="entry name" value="IclR_C"/>
    <property type="match status" value="2"/>
</dbReference>
<dbReference type="RefSeq" id="WP_054967301.1">
    <property type="nucleotide sequence ID" value="NZ_LJCO01000008.1"/>
</dbReference>
<dbReference type="SMART" id="SM00346">
    <property type="entry name" value="HTH_ICLR"/>
    <property type="match status" value="1"/>
</dbReference>
<dbReference type="Proteomes" id="UP000050482">
    <property type="component" value="Unassembled WGS sequence"/>
</dbReference>
<dbReference type="PANTHER" id="PTHR30136">
    <property type="entry name" value="HELIX-TURN-HELIX TRANSCRIPTIONAL REGULATOR, ICLR FAMILY"/>
    <property type="match status" value="1"/>
</dbReference>
<dbReference type="InterPro" id="IPR014757">
    <property type="entry name" value="Tscrpt_reg_IclR_C"/>
</dbReference>
<dbReference type="PROSITE" id="PS51077">
    <property type="entry name" value="HTH_ICLR"/>
    <property type="match status" value="1"/>
</dbReference>
<dbReference type="InterPro" id="IPR036390">
    <property type="entry name" value="WH_DNA-bd_sf"/>
</dbReference>
<dbReference type="GO" id="GO:0045892">
    <property type="term" value="P:negative regulation of DNA-templated transcription"/>
    <property type="evidence" value="ECO:0007669"/>
    <property type="project" value="UniProtKB-ARBA"/>
</dbReference>
<dbReference type="PATRIC" id="fig|471514.4.peg.160"/>
<dbReference type="GO" id="GO:0003700">
    <property type="term" value="F:DNA-binding transcription factor activity"/>
    <property type="evidence" value="ECO:0007669"/>
    <property type="project" value="TreeGrafter"/>
</dbReference>
<dbReference type="PANTHER" id="PTHR30136:SF24">
    <property type="entry name" value="HTH-TYPE TRANSCRIPTIONAL REPRESSOR ALLR"/>
    <property type="match status" value="1"/>
</dbReference>
<gene>
    <name evidence="7" type="ORF">AN477_00905</name>
</gene>
<evidence type="ECO:0000256" key="4">
    <source>
        <dbReference type="SAM" id="MobiDB-lite"/>
    </source>
</evidence>
<dbReference type="InterPro" id="IPR005471">
    <property type="entry name" value="Tscrpt_reg_IclR_N"/>
</dbReference>
<evidence type="ECO:0000259" key="5">
    <source>
        <dbReference type="PROSITE" id="PS51077"/>
    </source>
</evidence>
<dbReference type="Gene3D" id="1.10.10.10">
    <property type="entry name" value="Winged helix-like DNA-binding domain superfamily/Winged helix DNA-binding domain"/>
    <property type="match status" value="1"/>
</dbReference>
<dbReference type="Pfam" id="PF09339">
    <property type="entry name" value="HTH_IclR"/>
    <property type="match status" value="1"/>
</dbReference>
<keyword evidence="3" id="KW-0804">Transcription</keyword>
<accession>A0A0P9CRU5</accession>
<sequence length="356" mass="38656">MAHDERAQIRAAQTRATHDERAQARTAQTGTMEARAQQTRTDQSPEVVQAGAIQTRTTENRAQQTRTAQTLARGLMLLNCFQSDQPDSGLNHLGNNLGESGSASAQGRELGIKELVQRLGLPQTVVSRLTATLVEYGYLYQNPTTRKYRLGLTAFTLGMAANPHEELKRAAWPWMEQLARETGESVSLTVVDPVSHDGLCIASIDSANSIKLTTVVGSMRPLHRGATRKVLLAYLPPDQQHSYMTRVRASASSGDLSTPSGAETGNMSGSGFGRVLNADLQCELEQIVHDGYAYSEEELDKGAFAIAAPIRTGQGLLLGGVAVLGPLFRHTTEERKSWIPLVQRAAEAIARSLRQQ</sequence>
<evidence type="ECO:0000256" key="3">
    <source>
        <dbReference type="ARBA" id="ARBA00023163"/>
    </source>
</evidence>
<feature type="region of interest" description="Disordered" evidence="4">
    <location>
        <begin position="1"/>
        <end position="65"/>
    </location>
</feature>
<comment type="caution">
    <text evidence="7">The sequence shown here is derived from an EMBL/GenBank/DDBJ whole genome shotgun (WGS) entry which is preliminary data.</text>
</comment>
<dbReference type="STRING" id="471514.AN477_00905"/>
<evidence type="ECO:0000256" key="1">
    <source>
        <dbReference type="ARBA" id="ARBA00023015"/>
    </source>
</evidence>
<dbReference type="GO" id="GO:0003677">
    <property type="term" value="F:DNA binding"/>
    <property type="evidence" value="ECO:0007669"/>
    <property type="project" value="UniProtKB-KW"/>
</dbReference>
<dbReference type="InterPro" id="IPR050707">
    <property type="entry name" value="HTH_MetabolicPath_Reg"/>
</dbReference>
<evidence type="ECO:0000256" key="2">
    <source>
        <dbReference type="ARBA" id="ARBA00023125"/>
    </source>
</evidence>
<dbReference type="InterPro" id="IPR029016">
    <property type="entry name" value="GAF-like_dom_sf"/>
</dbReference>
<dbReference type="Gene3D" id="3.30.450.40">
    <property type="match status" value="1"/>
</dbReference>
<proteinExistence type="predicted"/>
<dbReference type="PROSITE" id="PS51078">
    <property type="entry name" value="ICLR_ED"/>
    <property type="match status" value="1"/>
</dbReference>
<dbReference type="SUPFAM" id="SSF55781">
    <property type="entry name" value="GAF domain-like"/>
    <property type="match status" value="1"/>
</dbReference>
<dbReference type="EMBL" id="LJCO01000008">
    <property type="protein sequence ID" value="KPV45540.1"/>
    <property type="molecule type" value="Genomic_DNA"/>
</dbReference>
<dbReference type="SUPFAM" id="SSF46785">
    <property type="entry name" value="Winged helix' DNA-binding domain"/>
    <property type="match status" value="1"/>
</dbReference>
<dbReference type="InterPro" id="IPR036388">
    <property type="entry name" value="WH-like_DNA-bd_sf"/>
</dbReference>
<keyword evidence="8" id="KW-1185">Reference proteome</keyword>
<protein>
    <recommendedName>
        <fullName evidence="9">IclR family transcriptional regulator</fullName>
    </recommendedName>
</protein>
<evidence type="ECO:0000313" key="7">
    <source>
        <dbReference type="EMBL" id="KPV45540.1"/>
    </source>
</evidence>
<organism evidence="7 8">
    <name type="scientific">Alicyclobacillus ferrooxydans</name>
    <dbReference type="NCBI Taxonomy" id="471514"/>
    <lineage>
        <taxon>Bacteria</taxon>
        <taxon>Bacillati</taxon>
        <taxon>Bacillota</taxon>
        <taxon>Bacilli</taxon>
        <taxon>Bacillales</taxon>
        <taxon>Alicyclobacillaceae</taxon>
        <taxon>Alicyclobacillus</taxon>
    </lineage>
</organism>
<evidence type="ECO:0000313" key="8">
    <source>
        <dbReference type="Proteomes" id="UP000050482"/>
    </source>
</evidence>
<evidence type="ECO:0000259" key="6">
    <source>
        <dbReference type="PROSITE" id="PS51078"/>
    </source>
</evidence>
<keyword evidence="2" id="KW-0238">DNA-binding</keyword>
<dbReference type="AlphaFoldDB" id="A0A0P9CRU5"/>
<name>A0A0P9CRU5_9BACL</name>
<feature type="domain" description="IclR-ED" evidence="6">
    <location>
        <begin position="153"/>
        <end position="355"/>
    </location>
</feature>
<feature type="compositionally biased region" description="Polar residues" evidence="4">
    <location>
        <begin position="25"/>
        <end position="65"/>
    </location>
</feature>
<reference evidence="7 8" key="1">
    <citation type="submission" date="2015-09" db="EMBL/GenBank/DDBJ databases">
        <title>Draft genome sequence of Alicyclobacillus ferrooxydans DSM 22381.</title>
        <authorList>
            <person name="Hemp J."/>
        </authorList>
    </citation>
    <scope>NUCLEOTIDE SEQUENCE [LARGE SCALE GENOMIC DNA]</scope>
    <source>
        <strain evidence="7 8">TC-34</strain>
    </source>
</reference>
<feature type="domain" description="HTH iclR-type" evidence="5">
    <location>
        <begin position="68"/>
        <end position="152"/>
    </location>
</feature>